<evidence type="ECO:0000256" key="9">
    <source>
        <dbReference type="ARBA" id="ARBA00034617"/>
    </source>
</evidence>
<dbReference type="GO" id="GO:0003677">
    <property type="term" value="F:DNA binding"/>
    <property type="evidence" value="ECO:0007669"/>
    <property type="project" value="UniProtKB-KW"/>
</dbReference>
<evidence type="ECO:0000256" key="7">
    <source>
        <dbReference type="ARBA" id="ARBA00023235"/>
    </source>
</evidence>
<protein>
    <recommendedName>
        <fullName evidence="10">DNA 3'-5' helicase</fullName>
        <ecNumber evidence="10">5.6.2.4</ecNumber>
    </recommendedName>
    <alternativeName>
        <fullName evidence="11">DNA 3'-5' helicase BLM</fullName>
    </alternativeName>
</protein>
<dbReference type="PANTHER" id="PTHR13710">
    <property type="entry name" value="DNA HELICASE RECQ FAMILY MEMBER"/>
    <property type="match status" value="1"/>
</dbReference>
<dbReference type="Proteomes" id="UP001249851">
    <property type="component" value="Unassembled WGS sequence"/>
</dbReference>
<keyword evidence="3" id="KW-0378">Hydrolase</keyword>
<dbReference type="PROSITE" id="PS51194">
    <property type="entry name" value="HELICASE_CTER"/>
    <property type="match status" value="1"/>
</dbReference>
<evidence type="ECO:0000256" key="11">
    <source>
        <dbReference type="ARBA" id="ARBA00044542"/>
    </source>
</evidence>
<evidence type="ECO:0000259" key="13">
    <source>
        <dbReference type="PROSITE" id="PS51194"/>
    </source>
</evidence>
<keyword evidence="2" id="KW-0547">Nucleotide-binding</keyword>
<dbReference type="GO" id="GO:0016787">
    <property type="term" value="F:hydrolase activity"/>
    <property type="evidence" value="ECO:0007669"/>
    <property type="project" value="UniProtKB-KW"/>
</dbReference>
<dbReference type="NCBIfam" id="TIGR00614">
    <property type="entry name" value="recQ_fam"/>
    <property type="match status" value="1"/>
</dbReference>
<gene>
    <name evidence="14" type="ORF">P5673_006761</name>
</gene>
<keyword evidence="15" id="KW-1185">Reference proteome</keyword>
<keyword evidence="5" id="KW-0067">ATP-binding</keyword>
<dbReference type="EC" id="5.6.2.4" evidence="10"/>
<evidence type="ECO:0000256" key="10">
    <source>
        <dbReference type="ARBA" id="ARBA00034808"/>
    </source>
</evidence>
<organism evidence="14 15">
    <name type="scientific">Acropora cervicornis</name>
    <name type="common">Staghorn coral</name>
    <dbReference type="NCBI Taxonomy" id="6130"/>
    <lineage>
        <taxon>Eukaryota</taxon>
        <taxon>Metazoa</taxon>
        <taxon>Cnidaria</taxon>
        <taxon>Anthozoa</taxon>
        <taxon>Hexacorallia</taxon>
        <taxon>Scleractinia</taxon>
        <taxon>Astrocoeniina</taxon>
        <taxon>Acroporidae</taxon>
        <taxon>Acropora</taxon>
    </lineage>
</organism>
<dbReference type="GO" id="GO:0005634">
    <property type="term" value="C:nucleus"/>
    <property type="evidence" value="ECO:0007669"/>
    <property type="project" value="TreeGrafter"/>
</dbReference>
<evidence type="ECO:0000259" key="12">
    <source>
        <dbReference type="PROSITE" id="PS51192"/>
    </source>
</evidence>
<evidence type="ECO:0000256" key="8">
    <source>
        <dbReference type="ARBA" id="ARBA00023242"/>
    </source>
</evidence>
<dbReference type="PROSITE" id="PS51192">
    <property type="entry name" value="HELICASE_ATP_BIND_1"/>
    <property type="match status" value="1"/>
</dbReference>
<dbReference type="AlphaFoldDB" id="A0AAD9QWC7"/>
<dbReference type="GO" id="GO:0005694">
    <property type="term" value="C:chromosome"/>
    <property type="evidence" value="ECO:0007669"/>
    <property type="project" value="TreeGrafter"/>
</dbReference>
<dbReference type="GO" id="GO:0000724">
    <property type="term" value="P:double-strand break repair via homologous recombination"/>
    <property type="evidence" value="ECO:0007669"/>
    <property type="project" value="TreeGrafter"/>
</dbReference>
<dbReference type="InterPro" id="IPR001650">
    <property type="entry name" value="Helicase_C-like"/>
</dbReference>
<name>A0AAD9QWC7_ACRCE</name>
<sequence>MFYSSLQAAISHSIYSNVNLKVKQVICLEAIYHGRDVVAVLPTGYGKSVIFHLLPSLFLDKINYERGAAAHPVVIVVSPLNALMKDQIRRLQEGNVNAAILNVKKKTNSEDLEFDLSDANLSQLRDAKYEVIFTHPEAFITCKQGMELFQTAKYQRNVHAIVIDEAHCILEWGEDFRKDYSPLSMLCATFPQVPVVALTATASKADIKEIKDSLNMKNPLEVIGNPNRRNIFYEKVFHKGDDIDFFQEQLRPMASKEQYYPFGAEALPENRLFAQYHAPQTTAMKDQILKELASPASKVRIIFATVAMGMGVDIPSLRCVIHGGPPRTIREYFQETGRAGRDGKPAIIAVLHYNNHDIAKNREGMSDDIRTFCQLETACLRKFLLNCLDANVPETKVA</sequence>
<reference evidence="14" key="2">
    <citation type="journal article" date="2023" name="Science">
        <title>Genomic signatures of disease resistance in endangered staghorn corals.</title>
        <authorList>
            <person name="Vollmer S.V."/>
            <person name="Selwyn J.D."/>
            <person name="Despard B.A."/>
            <person name="Roesel C.L."/>
        </authorList>
    </citation>
    <scope>NUCLEOTIDE SEQUENCE</scope>
    <source>
        <strain evidence="14">K2</strain>
    </source>
</reference>
<feature type="non-terminal residue" evidence="14">
    <location>
        <position position="398"/>
    </location>
</feature>
<proteinExistence type="inferred from homology"/>
<dbReference type="Pfam" id="PF00270">
    <property type="entry name" value="DEAD"/>
    <property type="match status" value="1"/>
</dbReference>
<evidence type="ECO:0000313" key="15">
    <source>
        <dbReference type="Proteomes" id="UP001249851"/>
    </source>
</evidence>
<reference evidence="14" key="1">
    <citation type="journal article" date="2023" name="G3 (Bethesda)">
        <title>Whole genome assembly and annotation of the endangered Caribbean coral Acropora cervicornis.</title>
        <authorList>
            <person name="Selwyn J.D."/>
            <person name="Vollmer S.V."/>
        </authorList>
    </citation>
    <scope>NUCLEOTIDE SEQUENCE</scope>
    <source>
        <strain evidence="14">K2</strain>
    </source>
</reference>
<accession>A0AAD9QWC7</accession>
<dbReference type="SMART" id="SM00487">
    <property type="entry name" value="DEXDc"/>
    <property type="match status" value="1"/>
</dbReference>
<dbReference type="InterPro" id="IPR014001">
    <property type="entry name" value="Helicase_ATP-bd"/>
</dbReference>
<comment type="catalytic activity">
    <reaction evidence="9">
        <text>Couples ATP hydrolysis with the unwinding of duplex DNA by translocating in the 3'-5' direction.</text>
        <dbReference type="EC" id="5.6.2.4"/>
    </reaction>
</comment>
<dbReference type="GO" id="GO:0043138">
    <property type="term" value="F:3'-5' DNA helicase activity"/>
    <property type="evidence" value="ECO:0007669"/>
    <property type="project" value="UniProtKB-EC"/>
</dbReference>
<dbReference type="InterPro" id="IPR027417">
    <property type="entry name" value="P-loop_NTPase"/>
</dbReference>
<keyword evidence="7" id="KW-0413">Isomerase</keyword>
<feature type="domain" description="Helicase C-terminal" evidence="13">
    <location>
        <begin position="215"/>
        <end position="398"/>
    </location>
</feature>
<dbReference type="InterPro" id="IPR011545">
    <property type="entry name" value="DEAD/DEAH_box_helicase_dom"/>
</dbReference>
<dbReference type="SMART" id="SM00490">
    <property type="entry name" value="HELICc"/>
    <property type="match status" value="1"/>
</dbReference>
<dbReference type="GO" id="GO:0005524">
    <property type="term" value="F:ATP binding"/>
    <property type="evidence" value="ECO:0007669"/>
    <property type="project" value="UniProtKB-KW"/>
</dbReference>
<evidence type="ECO:0000256" key="4">
    <source>
        <dbReference type="ARBA" id="ARBA00022806"/>
    </source>
</evidence>
<evidence type="ECO:0000256" key="3">
    <source>
        <dbReference type="ARBA" id="ARBA00022801"/>
    </source>
</evidence>
<dbReference type="SUPFAM" id="SSF52540">
    <property type="entry name" value="P-loop containing nucleoside triphosphate hydrolases"/>
    <property type="match status" value="1"/>
</dbReference>
<dbReference type="InterPro" id="IPR002464">
    <property type="entry name" value="DNA/RNA_helicase_DEAH_CS"/>
</dbReference>
<keyword evidence="4 14" id="KW-0347">Helicase</keyword>
<dbReference type="GO" id="GO:0005737">
    <property type="term" value="C:cytoplasm"/>
    <property type="evidence" value="ECO:0007669"/>
    <property type="project" value="TreeGrafter"/>
</dbReference>
<dbReference type="PANTHER" id="PTHR13710:SF153">
    <property type="entry name" value="RECQ-LIKE DNA HELICASE BLM"/>
    <property type="match status" value="1"/>
</dbReference>
<dbReference type="PROSITE" id="PS00690">
    <property type="entry name" value="DEAH_ATP_HELICASE"/>
    <property type="match status" value="1"/>
</dbReference>
<feature type="domain" description="Helicase ATP-binding" evidence="12">
    <location>
        <begin position="28"/>
        <end position="220"/>
    </location>
</feature>
<dbReference type="Gene3D" id="3.40.50.300">
    <property type="entry name" value="P-loop containing nucleotide triphosphate hydrolases"/>
    <property type="match status" value="2"/>
</dbReference>
<dbReference type="Pfam" id="PF00271">
    <property type="entry name" value="Helicase_C"/>
    <property type="match status" value="1"/>
</dbReference>
<evidence type="ECO:0000256" key="5">
    <source>
        <dbReference type="ARBA" id="ARBA00022840"/>
    </source>
</evidence>
<evidence type="ECO:0000256" key="6">
    <source>
        <dbReference type="ARBA" id="ARBA00023125"/>
    </source>
</evidence>
<keyword evidence="6" id="KW-0238">DNA-binding</keyword>
<comment type="caution">
    <text evidence="14">The sequence shown here is derived from an EMBL/GenBank/DDBJ whole genome shotgun (WGS) entry which is preliminary data.</text>
</comment>
<comment type="similarity">
    <text evidence="1">Belongs to the helicase family. RecQ subfamily.</text>
</comment>
<dbReference type="GO" id="GO:0009378">
    <property type="term" value="F:four-way junction helicase activity"/>
    <property type="evidence" value="ECO:0007669"/>
    <property type="project" value="TreeGrafter"/>
</dbReference>
<dbReference type="CDD" id="cd17920">
    <property type="entry name" value="DEXHc_RecQ"/>
    <property type="match status" value="1"/>
</dbReference>
<evidence type="ECO:0000313" key="14">
    <source>
        <dbReference type="EMBL" id="KAK2568753.1"/>
    </source>
</evidence>
<evidence type="ECO:0000256" key="2">
    <source>
        <dbReference type="ARBA" id="ARBA00022741"/>
    </source>
</evidence>
<evidence type="ECO:0000256" key="1">
    <source>
        <dbReference type="ARBA" id="ARBA00005446"/>
    </source>
</evidence>
<keyword evidence="8" id="KW-0539">Nucleus</keyword>
<dbReference type="EMBL" id="JARQWQ010000011">
    <property type="protein sequence ID" value="KAK2568753.1"/>
    <property type="molecule type" value="Genomic_DNA"/>
</dbReference>
<dbReference type="InterPro" id="IPR004589">
    <property type="entry name" value="DNA_helicase_ATP-dep_RecQ"/>
</dbReference>